<gene>
    <name evidence="2" type="ORF">LSAT_V11C300128140</name>
</gene>
<evidence type="ECO:0000259" key="1">
    <source>
        <dbReference type="PROSITE" id="PS50181"/>
    </source>
</evidence>
<dbReference type="Gene3D" id="3.80.10.10">
    <property type="entry name" value="Ribonuclease Inhibitor"/>
    <property type="match status" value="1"/>
</dbReference>
<dbReference type="InterPro" id="IPR032675">
    <property type="entry name" value="LRR_dom_sf"/>
</dbReference>
<dbReference type="PROSITE" id="PS50181">
    <property type="entry name" value="FBOX"/>
    <property type="match status" value="1"/>
</dbReference>
<evidence type="ECO:0000313" key="3">
    <source>
        <dbReference type="Proteomes" id="UP000235145"/>
    </source>
</evidence>
<proteinExistence type="predicted"/>
<dbReference type="AlphaFoldDB" id="A0A9R1XLC1"/>
<feature type="domain" description="F-box" evidence="1">
    <location>
        <begin position="5"/>
        <end position="53"/>
    </location>
</feature>
<dbReference type="Gene3D" id="1.20.1280.50">
    <property type="match status" value="1"/>
</dbReference>
<comment type="caution">
    <text evidence="2">The sequence shown here is derived from an EMBL/GenBank/DDBJ whole genome shotgun (WGS) entry which is preliminary data.</text>
</comment>
<dbReference type="EMBL" id="NBSK02000003">
    <property type="protein sequence ID" value="KAJ0217119.1"/>
    <property type="molecule type" value="Genomic_DNA"/>
</dbReference>
<dbReference type="SUPFAM" id="SSF81383">
    <property type="entry name" value="F-box domain"/>
    <property type="match status" value="1"/>
</dbReference>
<accession>A0A9R1XLC1</accession>
<sequence>MDVESDRLSSLPDDLIHKIISFISIKDAIATSVLSSKWRSIWTSMPYLTFENLNHGPSISNFISNVLSHRDNETQVSSVSLVLGKRVRDDESVTDILNCALSHNVQQLSVTRSPEKIVGRPLVYRLSSIATSAWDLPALTTLHLHHIQLSDDNDFFSKFTNLKNLFLRRCTLMKGAKVLNICLPRLSDLTLEYIRMDMELKEYVNVAAPQLQNLTIKWCAGKHLISAPGLASLVIEISHPWQISTPGFPCLEKADLCMNHPFIADAHEIVCLLQHLRSAKLLILSLGILQHLSSSMELIPHQTCVFANARILKFIPKLPVKVYLEVQAEEKVTEIKNYDTSPGAIFPMVSHKEIKVMGDMASAQIFVKNLRLFLKECKANTNNKAQMDEHGKPQVEKPWAWEFQLNLGEMMALIKQSKSVALETCLIMAKFRPSSSERLQIIEWLQEMRSLFQCIEGLMTPKKDVMQPIFSRLCEDATILTNSILGWMKTRQETQDTNVLSI</sequence>
<evidence type="ECO:0000313" key="2">
    <source>
        <dbReference type="EMBL" id="KAJ0217119.1"/>
    </source>
</evidence>
<dbReference type="InterPro" id="IPR001810">
    <property type="entry name" value="F-box_dom"/>
</dbReference>
<reference evidence="2 3" key="1">
    <citation type="journal article" date="2017" name="Nat. Commun.">
        <title>Genome assembly with in vitro proximity ligation data and whole-genome triplication in lettuce.</title>
        <authorList>
            <person name="Reyes-Chin-Wo S."/>
            <person name="Wang Z."/>
            <person name="Yang X."/>
            <person name="Kozik A."/>
            <person name="Arikit S."/>
            <person name="Song C."/>
            <person name="Xia L."/>
            <person name="Froenicke L."/>
            <person name="Lavelle D.O."/>
            <person name="Truco M.J."/>
            <person name="Xia R."/>
            <person name="Zhu S."/>
            <person name="Xu C."/>
            <person name="Xu H."/>
            <person name="Xu X."/>
            <person name="Cox K."/>
            <person name="Korf I."/>
            <person name="Meyers B.C."/>
            <person name="Michelmore R.W."/>
        </authorList>
    </citation>
    <scope>NUCLEOTIDE SEQUENCE [LARGE SCALE GENOMIC DNA]</scope>
    <source>
        <strain evidence="3">cv. Salinas</strain>
        <tissue evidence="2">Seedlings</tissue>
    </source>
</reference>
<dbReference type="InterPro" id="IPR053197">
    <property type="entry name" value="F-box_SCFL_complex_component"/>
</dbReference>
<dbReference type="SUPFAM" id="SSF52047">
    <property type="entry name" value="RNI-like"/>
    <property type="match status" value="1"/>
</dbReference>
<dbReference type="InterPro" id="IPR036047">
    <property type="entry name" value="F-box-like_dom_sf"/>
</dbReference>
<dbReference type="SMART" id="SM00256">
    <property type="entry name" value="FBOX"/>
    <property type="match status" value="1"/>
</dbReference>
<protein>
    <recommendedName>
        <fullName evidence="1">F-box domain-containing protein</fullName>
    </recommendedName>
</protein>
<dbReference type="Proteomes" id="UP000235145">
    <property type="component" value="Unassembled WGS sequence"/>
</dbReference>
<dbReference type="InterPro" id="IPR053781">
    <property type="entry name" value="F-box_AtFBL13-like"/>
</dbReference>
<dbReference type="PANTHER" id="PTHR34223:SF101">
    <property type="entry name" value="F-BOX DOMAIN-CONTAINING PROTEIN"/>
    <property type="match status" value="1"/>
</dbReference>
<keyword evidence="3" id="KW-1185">Reference proteome</keyword>
<dbReference type="CDD" id="cd22160">
    <property type="entry name" value="F-box_AtFBL13-like"/>
    <property type="match status" value="1"/>
</dbReference>
<dbReference type="PANTHER" id="PTHR34223">
    <property type="entry name" value="OS11G0201299 PROTEIN"/>
    <property type="match status" value="1"/>
</dbReference>
<dbReference type="Pfam" id="PF00646">
    <property type="entry name" value="F-box"/>
    <property type="match status" value="1"/>
</dbReference>
<organism evidence="2 3">
    <name type="scientific">Lactuca sativa</name>
    <name type="common">Garden lettuce</name>
    <dbReference type="NCBI Taxonomy" id="4236"/>
    <lineage>
        <taxon>Eukaryota</taxon>
        <taxon>Viridiplantae</taxon>
        <taxon>Streptophyta</taxon>
        <taxon>Embryophyta</taxon>
        <taxon>Tracheophyta</taxon>
        <taxon>Spermatophyta</taxon>
        <taxon>Magnoliopsida</taxon>
        <taxon>eudicotyledons</taxon>
        <taxon>Gunneridae</taxon>
        <taxon>Pentapetalae</taxon>
        <taxon>asterids</taxon>
        <taxon>campanulids</taxon>
        <taxon>Asterales</taxon>
        <taxon>Asteraceae</taxon>
        <taxon>Cichorioideae</taxon>
        <taxon>Cichorieae</taxon>
        <taxon>Lactucinae</taxon>
        <taxon>Lactuca</taxon>
    </lineage>
</organism>
<name>A0A9R1XLC1_LACSA</name>